<dbReference type="PANTHER" id="PTHR24171">
    <property type="entry name" value="ANKYRIN REPEAT DOMAIN-CONTAINING PROTEIN 39-RELATED"/>
    <property type="match status" value="1"/>
</dbReference>
<protein>
    <submittedName>
        <fullName evidence="4">Uncharacterized protein</fullName>
    </submittedName>
</protein>
<evidence type="ECO:0000313" key="5">
    <source>
        <dbReference type="Proteomes" id="UP001308179"/>
    </source>
</evidence>
<gene>
    <name evidence="4" type="ORF">LTR32_007258</name>
</gene>
<keyword evidence="5" id="KW-1185">Reference proteome</keyword>
<feature type="non-terminal residue" evidence="4">
    <location>
        <position position="1"/>
    </location>
</feature>
<dbReference type="Gene3D" id="1.25.40.20">
    <property type="entry name" value="Ankyrin repeat-containing domain"/>
    <property type="match status" value="1"/>
</dbReference>
<dbReference type="EMBL" id="JAVRRR010001031">
    <property type="protein sequence ID" value="KAK5139728.1"/>
    <property type="molecule type" value="Genomic_DNA"/>
</dbReference>
<dbReference type="SMART" id="SM00248">
    <property type="entry name" value="ANK"/>
    <property type="match status" value="2"/>
</dbReference>
<comment type="caution">
    <text evidence="4">The sequence shown here is derived from an EMBL/GenBank/DDBJ whole genome shotgun (WGS) entry which is preliminary data.</text>
</comment>
<dbReference type="InterPro" id="IPR002110">
    <property type="entry name" value="Ankyrin_rpt"/>
</dbReference>
<dbReference type="InterPro" id="IPR036770">
    <property type="entry name" value="Ankyrin_rpt-contain_sf"/>
</dbReference>
<name>A0ABR0KWL7_9PEZI</name>
<dbReference type="Pfam" id="PF12796">
    <property type="entry name" value="Ank_2"/>
    <property type="match status" value="1"/>
</dbReference>
<evidence type="ECO:0000313" key="4">
    <source>
        <dbReference type="EMBL" id="KAK5139728.1"/>
    </source>
</evidence>
<feature type="repeat" description="ANK" evidence="3">
    <location>
        <begin position="174"/>
        <end position="206"/>
    </location>
</feature>
<dbReference type="Proteomes" id="UP001308179">
    <property type="component" value="Unassembled WGS sequence"/>
</dbReference>
<proteinExistence type="predicted"/>
<dbReference type="PROSITE" id="PS50088">
    <property type="entry name" value="ANK_REPEAT"/>
    <property type="match status" value="1"/>
</dbReference>
<evidence type="ECO:0000256" key="3">
    <source>
        <dbReference type="PROSITE-ProRule" id="PRU00023"/>
    </source>
</evidence>
<keyword evidence="2 3" id="KW-0040">ANK repeat</keyword>
<evidence type="ECO:0000256" key="2">
    <source>
        <dbReference type="ARBA" id="ARBA00023043"/>
    </source>
</evidence>
<reference evidence="4 5" key="1">
    <citation type="submission" date="2023-08" db="EMBL/GenBank/DDBJ databases">
        <title>Black Yeasts Isolated from many extreme environments.</title>
        <authorList>
            <person name="Coleine C."/>
            <person name="Stajich J.E."/>
            <person name="Selbmann L."/>
        </authorList>
    </citation>
    <scope>NUCLEOTIDE SEQUENCE [LARGE SCALE GENOMIC DNA]</scope>
    <source>
        <strain evidence="4 5">CCFEE 5386</strain>
    </source>
</reference>
<accession>A0ABR0KWL7</accession>
<organism evidence="4 5">
    <name type="scientific">Rachicladosporium monterosium</name>
    <dbReference type="NCBI Taxonomy" id="1507873"/>
    <lineage>
        <taxon>Eukaryota</taxon>
        <taxon>Fungi</taxon>
        <taxon>Dikarya</taxon>
        <taxon>Ascomycota</taxon>
        <taxon>Pezizomycotina</taxon>
        <taxon>Dothideomycetes</taxon>
        <taxon>Dothideomycetidae</taxon>
        <taxon>Cladosporiales</taxon>
        <taxon>Cladosporiaceae</taxon>
        <taxon>Rachicladosporium</taxon>
    </lineage>
</organism>
<dbReference type="SUPFAM" id="SSF48403">
    <property type="entry name" value="Ankyrin repeat"/>
    <property type="match status" value="1"/>
</dbReference>
<evidence type="ECO:0000256" key="1">
    <source>
        <dbReference type="ARBA" id="ARBA00022737"/>
    </source>
</evidence>
<sequence length="441" mass="49498">TNDAAARGYGWEVDELGSGFVTVNDQGAVKMAINDCRDGRTLLPQHQEQQATIDLDDIESETSSLADVTSGLNLGSSAGEGSLTPPLERTDEEIMAKLYLDPVYRQTMYMSHCCLREVPELQLLCRQYPDDQLIGCVDEEGNTGALLAATEEGGLEILRWLQRHGDSITLANHYGRTPLMEAALWGRLSTVQYLTRQSIDREVRDGNGMRAVDLAEDTGRNAKERRLRSVLYREAPDAGMRREQIQSLLERLSPRSMPSNTSIPSTAQRRAFFNRRADGTLEVYRPQVLLQPPGRQDGLQKAFATLDRGPNYPYVNAMSGYTHAGWPNVLDNSIWTDKAETLRAILDLPENRRAASHVEPQLLAYLLDRHSLHALADRRERQELLSVMPTYSLRPIITVSKSEFCPFCRELFERFRANFPEFGVTLQCVGESAIAPLDVLE</sequence>
<keyword evidence="1" id="KW-0677">Repeat</keyword>